<evidence type="ECO:0000313" key="1">
    <source>
        <dbReference type="EMBL" id="KAJ9064319.1"/>
    </source>
</evidence>
<reference evidence="1" key="1">
    <citation type="submission" date="2022-04" db="EMBL/GenBank/DDBJ databases">
        <title>Genome of the entomopathogenic fungus Entomophthora muscae.</title>
        <authorList>
            <person name="Elya C."/>
            <person name="Lovett B.R."/>
            <person name="Lee E."/>
            <person name="Macias A.M."/>
            <person name="Hajek A.E."/>
            <person name="De Bivort B.L."/>
            <person name="Kasson M.T."/>
            <person name="De Fine Licht H.H."/>
            <person name="Stajich J.E."/>
        </authorList>
    </citation>
    <scope>NUCLEOTIDE SEQUENCE</scope>
    <source>
        <strain evidence="1">Berkeley</strain>
    </source>
</reference>
<gene>
    <name evidence="1" type="ORF">DSO57_1031970</name>
</gene>
<dbReference type="EMBL" id="QTSX02004495">
    <property type="protein sequence ID" value="KAJ9064319.1"/>
    <property type="molecule type" value="Genomic_DNA"/>
</dbReference>
<organism evidence="1 2">
    <name type="scientific">Entomophthora muscae</name>
    <dbReference type="NCBI Taxonomy" id="34485"/>
    <lineage>
        <taxon>Eukaryota</taxon>
        <taxon>Fungi</taxon>
        <taxon>Fungi incertae sedis</taxon>
        <taxon>Zoopagomycota</taxon>
        <taxon>Entomophthoromycotina</taxon>
        <taxon>Entomophthoromycetes</taxon>
        <taxon>Entomophthorales</taxon>
        <taxon>Entomophthoraceae</taxon>
        <taxon>Entomophthora</taxon>
    </lineage>
</organism>
<comment type="caution">
    <text evidence="1">The sequence shown here is derived from an EMBL/GenBank/DDBJ whole genome shotgun (WGS) entry which is preliminary data.</text>
</comment>
<evidence type="ECO:0000313" key="2">
    <source>
        <dbReference type="Proteomes" id="UP001165960"/>
    </source>
</evidence>
<name>A0ACC2SPX5_9FUNG</name>
<keyword evidence="2" id="KW-1185">Reference proteome</keyword>
<accession>A0ACC2SPX5</accession>
<sequence>MSSKLNLSLDEIIKSRPKNKRTGRRRGGDNRKGRSQVAQAIKEKPYSKPAPARLPVPASESGKIIISNLHHNVTERDLRELFGQIGNIKSASLNFDSRGVSQGSGSIVFSRPADSLNALRKYHGVTLDGRPMKIAIPFTPTSDLPSVPISSRIGPLRQEPNKNSKARPTTNQQKSRPKPVNRRKKEVRPAKSKDDLDAELDAYNSVSLLKSIPLT</sequence>
<dbReference type="Proteomes" id="UP001165960">
    <property type="component" value="Unassembled WGS sequence"/>
</dbReference>
<proteinExistence type="predicted"/>
<protein>
    <submittedName>
        <fullName evidence="1">Uncharacterized protein</fullName>
    </submittedName>
</protein>